<dbReference type="AlphaFoldDB" id="G0S6D0"/>
<feature type="compositionally biased region" description="Basic residues" evidence="1">
    <location>
        <begin position="336"/>
        <end position="348"/>
    </location>
</feature>
<feature type="region of interest" description="Disordered" evidence="1">
    <location>
        <begin position="394"/>
        <end position="414"/>
    </location>
</feature>
<name>G0S6D0_CHATD</name>
<dbReference type="OrthoDB" id="5286775at2759"/>
<gene>
    <name evidence="2" type="ORF">CTHT_0034480</name>
</gene>
<dbReference type="eggNOG" id="ENOG502S7BG">
    <property type="taxonomic scope" value="Eukaryota"/>
</dbReference>
<dbReference type="Proteomes" id="UP000008066">
    <property type="component" value="Unassembled WGS sequence"/>
</dbReference>
<feature type="region of interest" description="Disordered" evidence="1">
    <location>
        <begin position="53"/>
        <end position="78"/>
    </location>
</feature>
<dbReference type="RefSeq" id="XP_006693881.1">
    <property type="nucleotide sequence ID" value="XM_006693818.1"/>
</dbReference>
<evidence type="ECO:0000313" key="3">
    <source>
        <dbReference type="Proteomes" id="UP000008066"/>
    </source>
</evidence>
<keyword evidence="3" id="KW-1185">Reference proteome</keyword>
<feature type="compositionally biased region" description="Polar residues" evidence="1">
    <location>
        <begin position="397"/>
        <end position="407"/>
    </location>
</feature>
<dbReference type="EMBL" id="GL988041">
    <property type="protein sequence ID" value="EGS21585.1"/>
    <property type="molecule type" value="Genomic_DNA"/>
</dbReference>
<accession>G0S6D0</accession>
<evidence type="ECO:0000256" key="1">
    <source>
        <dbReference type="SAM" id="MobiDB-lite"/>
    </source>
</evidence>
<feature type="region of interest" description="Disordered" evidence="1">
    <location>
        <begin position="1"/>
        <end position="37"/>
    </location>
</feature>
<feature type="region of interest" description="Disordered" evidence="1">
    <location>
        <begin position="309"/>
        <end position="348"/>
    </location>
</feature>
<feature type="compositionally biased region" description="Low complexity" evidence="1">
    <location>
        <begin position="309"/>
        <end position="329"/>
    </location>
</feature>
<dbReference type="OMA" id="WTENIGD"/>
<sequence length="502" mass="57082">MSPMAFPKEPAPTLEEDSSSDYHSVSELSRQNEEMGLNGGTICVMQSIEDDDLDPTSYNGRHVSVSESSGSYNDLHHDDDEDDDDFDLCDYFHPFGDPYLRGRLQRKRRAGTVNQTNPRASKRARVGDSDYYDDLALQNDDDANSTSSDWDRFGTVPLCLPDWHAQLDQVDNSSLWNAEQQKLHKLIYMLGRHPVLPSSWRISFRMYGVSQGDEALQNDEDFVVFAPKRSKKRVAVRAYDNELSATKALERLFILSQTVTDYEEIGTTELIPRVIVRTIRRYLKWAMRDAGIDYRRSLPNVLIRAYSPSDFPPDSSNSKSNGNGLSNPPVESSAQKKAKALKQTQRHRRRGWVYEDEIEHEDQDGSMQQFVHHLTTDTSRRLQDLGRRWRELLDSHNAPSNGQNGTSKQDKGRSGQAIQLPTLYMFVVTEHLVMLNSYDPNSESNPVITISHVALNTRRQWAWNALWIAVVVNLAREGLLKLMNAGLVAPLTKSPNQLDPDI</sequence>
<reference evidence="2 3" key="1">
    <citation type="journal article" date="2011" name="Cell">
        <title>Insight into structure and assembly of the nuclear pore complex by utilizing the genome of a eukaryotic thermophile.</title>
        <authorList>
            <person name="Amlacher S."/>
            <person name="Sarges P."/>
            <person name="Flemming D."/>
            <person name="van Noort V."/>
            <person name="Kunze R."/>
            <person name="Devos D.P."/>
            <person name="Arumugam M."/>
            <person name="Bork P."/>
            <person name="Hurt E."/>
        </authorList>
    </citation>
    <scope>NUCLEOTIDE SEQUENCE [LARGE SCALE GENOMIC DNA]</scope>
    <source>
        <strain evidence="3">DSM 1495 / CBS 144.50 / IMI 039719</strain>
    </source>
</reference>
<proteinExistence type="predicted"/>
<protein>
    <submittedName>
        <fullName evidence="2">Uncharacterized protein</fullName>
    </submittedName>
</protein>
<organism evidence="3">
    <name type="scientific">Chaetomium thermophilum (strain DSM 1495 / CBS 144.50 / IMI 039719)</name>
    <name type="common">Thermochaetoides thermophila</name>
    <dbReference type="NCBI Taxonomy" id="759272"/>
    <lineage>
        <taxon>Eukaryota</taxon>
        <taxon>Fungi</taxon>
        <taxon>Dikarya</taxon>
        <taxon>Ascomycota</taxon>
        <taxon>Pezizomycotina</taxon>
        <taxon>Sordariomycetes</taxon>
        <taxon>Sordariomycetidae</taxon>
        <taxon>Sordariales</taxon>
        <taxon>Chaetomiaceae</taxon>
        <taxon>Thermochaetoides</taxon>
    </lineage>
</organism>
<dbReference type="HOGENOM" id="CLU_042062_0_0_1"/>
<evidence type="ECO:0000313" key="2">
    <source>
        <dbReference type="EMBL" id="EGS21585.1"/>
    </source>
</evidence>
<dbReference type="GeneID" id="18257486"/>
<dbReference type="KEGG" id="cthr:CTHT_0034480"/>